<evidence type="ECO:0000313" key="2">
    <source>
        <dbReference type="EMBL" id="GEU56307.1"/>
    </source>
</evidence>
<feature type="compositionally biased region" description="Basic residues" evidence="1">
    <location>
        <begin position="278"/>
        <end position="288"/>
    </location>
</feature>
<evidence type="ECO:0008006" key="3">
    <source>
        <dbReference type="Google" id="ProtNLM"/>
    </source>
</evidence>
<dbReference type="PANTHER" id="PTHR11439">
    <property type="entry name" value="GAG-POL-RELATED RETROTRANSPOSON"/>
    <property type="match status" value="1"/>
</dbReference>
<proteinExistence type="predicted"/>
<dbReference type="AlphaFoldDB" id="A0A6L2L607"/>
<organism evidence="2">
    <name type="scientific">Tanacetum cinerariifolium</name>
    <name type="common">Dalmatian daisy</name>
    <name type="synonym">Chrysanthemum cinerariifolium</name>
    <dbReference type="NCBI Taxonomy" id="118510"/>
    <lineage>
        <taxon>Eukaryota</taxon>
        <taxon>Viridiplantae</taxon>
        <taxon>Streptophyta</taxon>
        <taxon>Embryophyta</taxon>
        <taxon>Tracheophyta</taxon>
        <taxon>Spermatophyta</taxon>
        <taxon>Magnoliopsida</taxon>
        <taxon>eudicotyledons</taxon>
        <taxon>Gunneridae</taxon>
        <taxon>Pentapetalae</taxon>
        <taxon>asterids</taxon>
        <taxon>campanulids</taxon>
        <taxon>Asterales</taxon>
        <taxon>Asteraceae</taxon>
        <taxon>Asteroideae</taxon>
        <taxon>Anthemideae</taxon>
        <taxon>Anthemidinae</taxon>
        <taxon>Tanacetum</taxon>
    </lineage>
</organism>
<reference evidence="2" key="1">
    <citation type="journal article" date="2019" name="Sci. Rep.">
        <title>Draft genome of Tanacetum cinerariifolium, the natural source of mosquito coil.</title>
        <authorList>
            <person name="Yamashiro T."/>
            <person name="Shiraishi A."/>
            <person name="Satake H."/>
            <person name="Nakayama K."/>
        </authorList>
    </citation>
    <scope>NUCLEOTIDE SEQUENCE</scope>
</reference>
<feature type="compositionally biased region" description="Low complexity" evidence="1">
    <location>
        <begin position="289"/>
        <end position="298"/>
    </location>
</feature>
<dbReference type="EMBL" id="BKCJ010003642">
    <property type="protein sequence ID" value="GEU56307.1"/>
    <property type="molecule type" value="Genomic_DNA"/>
</dbReference>
<name>A0A6L2L607_TANCI</name>
<gene>
    <name evidence="2" type="ORF">Tci_028285</name>
</gene>
<comment type="caution">
    <text evidence="2">The sequence shown here is derived from an EMBL/GenBank/DDBJ whole genome shotgun (WGS) entry which is preliminary data.</text>
</comment>
<protein>
    <recommendedName>
        <fullName evidence="3">Retrovirus-related Pol polyprotein from transposon TNT 1-94</fullName>
    </recommendedName>
</protein>
<dbReference type="CDD" id="cd09272">
    <property type="entry name" value="RNase_HI_RT_Ty1"/>
    <property type="match status" value="1"/>
</dbReference>
<feature type="compositionally biased region" description="Polar residues" evidence="1">
    <location>
        <begin position="302"/>
        <end position="312"/>
    </location>
</feature>
<feature type="compositionally biased region" description="Polar residues" evidence="1">
    <location>
        <begin position="255"/>
        <end position="266"/>
    </location>
</feature>
<feature type="region of interest" description="Disordered" evidence="1">
    <location>
        <begin position="243"/>
        <end position="316"/>
    </location>
</feature>
<feature type="region of interest" description="Disordered" evidence="1">
    <location>
        <begin position="328"/>
        <end position="375"/>
    </location>
</feature>
<evidence type="ECO:0000256" key="1">
    <source>
        <dbReference type="SAM" id="MobiDB-lite"/>
    </source>
</evidence>
<dbReference type="PANTHER" id="PTHR11439:SF463">
    <property type="entry name" value="REVERSE TRANSCRIPTASE TY1_COPIA-TYPE DOMAIN-CONTAINING PROTEIN"/>
    <property type="match status" value="1"/>
</dbReference>
<accession>A0A6L2L607</accession>
<sequence length="739" mass="81675">MVPPNNLGPDLAGKPVNETSYRGMIRYLKGTPILDLYYLKILGFDLKGYSDSDYAGCNMDIKSTSGACQILSGKLVCWSAKKQQSMATSSAKAKYVAAVGCCASILWMKSQLNHPAPEVVKKELGKIAINLSYLDKTPVLKNSFPLLAYILITGTEVDIREIIYSDLVTKLLNESKLKYVSYPRFISCALQVLLGPGYTQDKKFRFLPLILSNSNFTKDPSKVTEIELTAHMIVVNNRRDSMSLPPLVANPNKGKFQTITSTSPKSQGPEASGELSKKSKRPKSKKPPTKTLVTSPKLMEGSEQSHSVSSGTIPDLQDLKRDIELASTGLPSTIDEGTRKSNPLLEGVTWGQRPRGNKPPADMEPQNPTDADLSGTGAKKTFWELVKKWMTILSLMKPNISRLLLRKTNSLHPLLHTLKHSTLILQEKNKEEVVHYVNLKASIDDYYNENIAHKDQIDNLVEASMSSLKKSNSTINDLYKGLEVITQLLKEITNSVKDDPATNKKIKEASETLGKISTHTTKILSSVRSFDFSALQATVKNIQDHAFKQEEALGAWMKSSINMAWNITFLSSVTSTFSLTDTSTNVEGENATYTATKEPISHTKGEIDANIQDNPEEPKQSTDANIFIGSSTYLPAITQAQPITIIHPEPYVLQREVKGIATDDQEEGQRKLVKSSSIVYIDPGEPDKEEEIKKVEEEARLNAISKPEVIKVVREEAKKLGIHPKEGITTKAGELLKKA</sequence>